<dbReference type="PATRIC" id="fig|821.40.peg.3933"/>
<protein>
    <submittedName>
        <fullName evidence="1">DNA repair photolyase</fullName>
    </submittedName>
    <submittedName>
        <fullName evidence="2">DUF1848 domain-containing protein</fullName>
    </submittedName>
</protein>
<dbReference type="Pfam" id="PF08902">
    <property type="entry name" value="DUF1848"/>
    <property type="match status" value="1"/>
</dbReference>
<evidence type="ECO:0000313" key="1">
    <source>
        <dbReference type="EMBL" id="ALK85837.1"/>
    </source>
</evidence>
<evidence type="ECO:0000313" key="3">
    <source>
        <dbReference type="Proteomes" id="UP000061587"/>
    </source>
</evidence>
<gene>
    <name evidence="1" type="ORF">BvMPK_3267</name>
    <name evidence="2" type="ORF">KTG10_07515</name>
</gene>
<reference evidence="3" key="1">
    <citation type="submission" date="2015-10" db="EMBL/GenBank/DDBJ databases">
        <title>Extensive mobilome-driven genome diversification in gut-associated Bacteroides vulgatus mpk.</title>
        <authorList>
            <person name="Beier S."/>
            <person name="Lange A."/>
            <person name="Huson D.H."/>
            <person name="Frick J.-S."/>
            <person name="Autenrieth I.B."/>
        </authorList>
    </citation>
    <scope>NUCLEOTIDE SEQUENCE [LARGE SCALE GENOMIC DNA]</scope>
    <source>
        <strain evidence="3">mpk</strain>
    </source>
</reference>
<dbReference type="Proteomes" id="UP000736888">
    <property type="component" value="Unassembled WGS sequence"/>
</dbReference>
<sequence length="338" mass="39082">MEKITINTDDGISVEAGAPIIVSASRATDIPAFYADWFQERLQKGYSVWKNPFNGVKSYVAYDKTRLIVFWSKNPAPLLKEGGLLDYLDNRGVNSYIQFTLNDYHEEKLEMGVPSLSNRMDTFKRLVDRLGYGKVIWRFDPLILAKGLIVDDLLEKIYNIGVKLSGYTEKLVFSFADISSYKKVQNNLYKNNIQYREFSQEDMIEFATGLVDMNKEWKLELVTCAEKIDLDMFGIKHNKCIDDELMIKYFSDDMLLMNHIGVEVTEDIFGEISVEYKKNKKDKGQRKVCGCIDSKDIGEYNTCPHLCEYCYANSSKEIAKQNYMKHRENPHNENITGR</sequence>
<proteinExistence type="predicted"/>
<evidence type="ECO:0000313" key="2">
    <source>
        <dbReference type="EMBL" id="MBU9138600.1"/>
    </source>
</evidence>
<accession>A0A0P0M4I0</accession>
<dbReference type="RefSeq" id="WP_057099257.1">
    <property type="nucleotide sequence ID" value="NZ_JAHPYS010000012.1"/>
</dbReference>
<dbReference type="AlphaFoldDB" id="A0A0P0M4I0"/>
<organism evidence="1 3">
    <name type="scientific">Phocaeicola vulgatus</name>
    <name type="common">Bacteroides vulgatus</name>
    <dbReference type="NCBI Taxonomy" id="821"/>
    <lineage>
        <taxon>Bacteria</taxon>
        <taxon>Pseudomonadati</taxon>
        <taxon>Bacteroidota</taxon>
        <taxon>Bacteroidia</taxon>
        <taxon>Bacteroidales</taxon>
        <taxon>Bacteroidaceae</taxon>
        <taxon>Phocaeicola</taxon>
    </lineage>
</organism>
<name>A0A0P0M4I0_PHOVU</name>
<dbReference type="InterPro" id="IPR014998">
    <property type="entry name" value="DUF1848"/>
</dbReference>
<dbReference type="EMBL" id="CP013020">
    <property type="protein sequence ID" value="ALK85837.1"/>
    <property type="molecule type" value="Genomic_DNA"/>
</dbReference>
<reference evidence="2" key="3">
    <citation type="submission" date="2021-06" db="EMBL/GenBank/DDBJ databases">
        <title>Collection of gut derived symbiotic bacterial strains cultured from healthy donors.</title>
        <authorList>
            <person name="Lin H."/>
            <person name="Littmann E."/>
            <person name="Pamer E.G."/>
        </authorList>
    </citation>
    <scope>NUCLEOTIDE SEQUENCE</scope>
    <source>
        <strain evidence="2">MSK.6.33</strain>
    </source>
</reference>
<dbReference type="Proteomes" id="UP000061587">
    <property type="component" value="Chromosome"/>
</dbReference>
<reference evidence="1 3" key="2">
    <citation type="journal article" date="2016" name="Genome Biol. Evol.">
        <title>Extensive mobilome-driven genome diversification in mouse gut-associated Bacteroides vulgatus mpk.</title>
        <authorList>
            <person name="Lange A."/>
            <person name="Beier S."/>
            <person name="Steimle A."/>
            <person name="Autenrieth I.B."/>
            <person name="Huson D.H."/>
            <person name="Frick J.S."/>
        </authorList>
    </citation>
    <scope>NUCLEOTIDE SEQUENCE [LARGE SCALE GENOMIC DNA]</scope>
    <source>
        <strain evidence="3">mpk</strain>
        <strain evidence="1">Mpk</strain>
    </source>
</reference>
<dbReference type="EMBL" id="JAHPYS010000012">
    <property type="protein sequence ID" value="MBU9138600.1"/>
    <property type="molecule type" value="Genomic_DNA"/>
</dbReference>